<protein>
    <submittedName>
        <fullName evidence="3">Uncharacterized protein</fullName>
    </submittedName>
</protein>
<feature type="coiled-coil region" evidence="1">
    <location>
        <begin position="170"/>
        <end position="197"/>
    </location>
</feature>
<reference evidence="3 4" key="1">
    <citation type="submission" date="2020-06" db="EMBL/GenBank/DDBJ databases">
        <authorList>
            <person name="Li R."/>
            <person name="Bekaert M."/>
        </authorList>
    </citation>
    <scope>NUCLEOTIDE SEQUENCE [LARGE SCALE GENOMIC DNA]</scope>
    <source>
        <strain evidence="4">wild</strain>
    </source>
</reference>
<accession>A0A6J8AHJ0</accession>
<dbReference type="EMBL" id="CACVKT020001464">
    <property type="protein sequence ID" value="CAC5368326.1"/>
    <property type="molecule type" value="Genomic_DNA"/>
</dbReference>
<gene>
    <name evidence="3" type="ORF">MCOR_7912</name>
</gene>
<proteinExistence type="predicted"/>
<evidence type="ECO:0000313" key="4">
    <source>
        <dbReference type="Proteomes" id="UP000507470"/>
    </source>
</evidence>
<name>A0A6J8AHJ0_MYTCO</name>
<evidence type="ECO:0000256" key="1">
    <source>
        <dbReference type="SAM" id="Coils"/>
    </source>
</evidence>
<keyword evidence="4" id="KW-1185">Reference proteome</keyword>
<keyword evidence="1" id="KW-0175">Coiled coil</keyword>
<sequence length="209" mass="23696">MNNNKRKPTDTPSPNKPLNDSGSKQYSLPPTRMQPCSNQYPTQYTQNLNDTPLSSNVLSSSRQVLYGADNGYAFTPYHLQAPNTTPAQMGQQKPSMPIPMHSISNPFHLDLLQFMPEVKVKLQKLDILEDIFSRPVNMESHCHNLNSDICGIKTEIKDHTSNIASLDKGLSGLHLELQEIETQNMSLSDENYKLQEKIIDQQKRSMRKI</sequence>
<dbReference type="AlphaFoldDB" id="A0A6J8AHJ0"/>
<evidence type="ECO:0000313" key="3">
    <source>
        <dbReference type="EMBL" id="CAC5368326.1"/>
    </source>
</evidence>
<organism evidence="3 4">
    <name type="scientific">Mytilus coruscus</name>
    <name type="common">Sea mussel</name>
    <dbReference type="NCBI Taxonomy" id="42192"/>
    <lineage>
        <taxon>Eukaryota</taxon>
        <taxon>Metazoa</taxon>
        <taxon>Spiralia</taxon>
        <taxon>Lophotrochozoa</taxon>
        <taxon>Mollusca</taxon>
        <taxon>Bivalvia</taxon>
        <taxon>Autobranchia</taxon>
        <taxon>Pteriomorphia</taxon>
        <taxon>Mytilida</taxon>
        <taxon>Mytiloidea</taxon>
        <taxon>Mytilidae</taxon>
        <taxon>Mytilinae</taxon>
        <taxon>Mytilus</taxon>
    </lineage>
</organism>
<evidence type="ECO:0000256" key="2">
    <source>
        <dbReference type="SAM" id="MobiDB-lite"/>
    </source>
</evidence>
<dbReference type="Proteomes" id="UP000507470">
    <property type="component" value="Unassembled WGS sequence"/>
</dbReference>
<feature type="compositionally biased region" description="Polar residues" evidence="2">
    <location>
        <begin position="10"/>
        <end position="42"/>
    </location>
</feature>
<dbReference type="OrthoDB" id="10403091at2759"/>
<feature type="region of interest" description="Disordered" evidence="2">
    <location>
        <begin position="1"/>
        <end position="42"/>
    </location>
</feature>